<feature type="compositionally biased region" description="Polar residues" evidence="1">
    <location>
        <begin position="1"/>
        <end position="12"/>
    </location>
</feature>
<dbReference type="ExpressionAtlas" id="A0A1D6M0J3">
    <property type="expression patterns" value="baseline and differential"/>
</dbReference>
<dbReference type="FunCoup" id="A0A1D6M0J3">
    <property type="interactions" value="557"/>
</dbReference>
<keyword evidence="5" id="KW-1267">Proteomics identification</keyword>
<sequence length="251" mass="28163">MQRSLWRHTSSPACVHAIESSDDGSRRSTDEEPRKKVNKKVMKLLLLPLKHRQRIPQAFRSLSWGAKKEDASKKDGSPREREESDDADTFASANSSELRSSSRGIDDDSQAPSFRLSAPPIFPTGSVERRPPPASPVKIVRKLPFGYVIGRQLDAPALQPPPSVTTLSRNVKTVVMPLMAWLHLRSRSLALKKKAGRAFKKACQRGSRRDEREGVQETDDGCCGNDDEDVFWKKDVKGLRCRQVQDDDAPY</sequence>
<organism evidence="2">
    <name type="scientific">Zea mays</name>
    <name type="common">Maize</name>
    <dbReference type="NCBI Taxonomy" id="4577"/>
    <lineage>
        <taxon>Eukaryota</taxon>
        <taxon>Viridiplantae</taxon>
        <taxon>Streptophyta</taxon>
        <taxon>Embryophyta</taxon>
        <taxon>Tracheophyta</taxon>
        <taxon>Spermatophyta</taxon>
        <taxon>Magnoliopsida</taxon>
        <taxon>Liliopsida</taxon>
        <taxon>Poales</taxon>
        <taxon>Poaceae</taxon>
        <taxon>PACMAD clade</taxon>
        <taxon>Panicoideae</taxon>
        <taxon>Andropogonodae</taxon>
        <taxon>Andropogoneae</taxon>
        <taxon>Tripsacinae</taxon>
        <taxon>Zea</taxon>
    </lineage>
</organism>
<feature type="region of interest" description="Disordered" evidence="1">
    <location>
        <begin position="1"/>
        <end position="39"/>
    </location>
</feature>
<feature type="compositionally biased region" description="Low complexity" evidence="1">
    <location>
        <begin position="91"/>
        <end position="103"/>
    </location>
</feature>
<dbReference type="GeneID" id="100277697"/>
<dbReference type="EnsemblPlants" id="Zm00001eb284560_T001">
    <property type="protein sequence ID" value="Zm00001eb284560_P001"/>
    <property type="gene ID" value="Zm00001eb284560"/>
</dbReference>
<dbReference type="KEGG" id="zma:100277697"/>
<dbReference type="OrthoDB" id="633947at2759"/>
<evidence type="ECO:0000313" key="4">
    <source>
        <dbReference type="Proteomes" id="UP000007305"/>
    </source>
</evidence>
<gene>
    <name evidence="3" type="primary">LOC100277697</name>
    <name evidence="2" type="ORF">ZEAMMB73_Zm00001d037802</name>
</gene>
<feature type="compositionally biased region" description="Basic and acidic residues" evidence="1">
    <location>
        <begin position="66"/>
        <end position="82"/>
    </location>
</feature>
<evidence type="ECO:0000256" key="1">
    <source>
        <dbReference type="SAM" id="MobiDB-lite"/>
    </source>
</evidence>
<feature type="compositionally biased region" description="Basic and acidic residues" evidence="1">
    <location>
        <begin position="23"/>
        <end position="35"/>
    </location>
</feature>
<evidence type="ECO:0000313" key="2">
    <source>
        <dbReference type="EMBL" id="AQK84824.1"/>
    </source>
</evidence>
<dbReference type="Proteomes" id="UP000007305">
    <property type="component" value="Chromosome 6"/>
</dbReference>
<reference evidence="3" key="3">
    <citation type="submission" date="2019-07" db="EMBL/GenBank/DDBJ databases">
        <authorList>
            <person name="Seetharam A."/>
            <person name="Woodhouse M."/>
            <person name="Cannon E."/>
        </authorList>
    </citation>
    <scope>NUCLEOTIDE SEQUENCE [LARGE SCALE GENOMIC DNA]</scope>
    <source>
        <strain evidence="3">cv. B73</strain>
    </source>
</reference>
<reference evidence="3" key="4">
    <citation type="submission" date="2021-05" db="UniProtKB">
        <authorList>
            <consortium name="EnsemblPlants"/>
        </authorList>
    </citation>
    <scope>IDENTIFICATION</scope>
    <source>
        <strain evidence="3">cv. B73</strain>
    </source>
</reference>
<name>A0A1D6M0J3_MAIZE</name>
<dbReference type="Gramene" id="Zm00001eb284560_T001">
    <property type="protein sequence ID" value="Zm00001eb284560_P001"/>
    <property type="gene ID" value="Zm00001eb284560"/>
</dbReference>
<proteinExistence type="evidence at protein level"/>
<accession>A0A1D6M0J3</accession>
<evidence type="ECO:0000313" key="3">
    <source>
        <dbReference type="EnsemblPlants" id="Zm00001eb284560_P001"/>
    </source>
</evidence>
<protein>
    <submittedName>
        <fullName evidence="2 3">Uncharacterized protein</fullName>
    </submittedName>
</protein>
<dbReference type="PaxDb" id="4577-GRMZM6G546392_P01"/>
<feature type="region of interest" description="Disordered" evidence="1">
    <location>
        <begin position="58"/>
        <end position="135"/>
    </location>
</feature>
<dbReference type="OMA" id="CRRVEDN"/>
<dbReference type="RefSeq" id="NP_001360963.1">
    <property type="nucleotide sequence ID" value="NM_001374034.1"/>
</dbReference>
<dbReference type="AlphaFoldDB" id="A0A1D6M0J3"/>
<evidence type="ECO:0007829" key="5">
    <source>
        <dbReference type="PeptideAtlas" id="A0A1D6M0J3"/>
    </source>
</evidence>
<dbReference type="EMBL" id="CM000782">
    <property type="protein sequence ID" value="AQK84824.1"/>
    <property type="molecule type" value="Genomic_DNA"/>
</dbReference>
<reference evidence="2" key="2">
    <citation type="submission" date="2015-12" db="EMBL/GenBank/DDBJ databases">
        <title>Update maize B73 reference genome by single molecule sequencing technologies.</title>
        <authorList>
            <consortium name="Maize Genome Sequencing Project"/>
            <person name="Ware D."/>
        </authorList>
    </citation>
    <scope>NUCLEOTIDE SEQUENCE</scope>
    <source>
        <tissue evidence="2">Seedling</tissue>
    </source>
</reference>
<keyword evidence="4" id="KW-1185">Reference proteome</keyword>
<reference evidence="4" key="1">
    <citation type="journal article" date="2009" name="Science">
        <title>The B73 maize genome: complexity, diversity, and dynamics.</title>
        <authorList>
            <person name="Schnable P.S."/>
            <person name="Ware D."/>
            <person name="Fulton R.S."/>
            <person name="Stein J.C."/>
            <person name="Wei F."/>
            <person name="Pasternak S."/>
            <person name="Liang C."/>
            <person name="Zhang J."/>
            <person name="Fulton L."/>
            <person name="Graves T.A."/>
            <person name="Minx P."/>
            <person name="Reily A.D."/>
            <person name="Courtney L."/>
            <person name="Kruchowski S.S."/>
            <person name="Tomlinson C."/>
            <person name="Strong C."/>
            <person name="Delehaunty K."/>
            <person name="Fronick C."/>
            <person name="Courtney B."/>
            <person name="Rock S.M."/>
            <person name="Belter E."/>
            <person name="Du F."/>
            <person name="Kim K."/>
            <person name="Abbott R.M."/>
            <person name="Cotton M."/>
            <person name="Levy A."/>
            <person name="Marchetto P."/>
            <person name="Ochoa K."/>
            <person name="Jackson S.M."/>
            <person name="Gillam B."/>
            <person name="Chen W."/>
            <person name="Yan L."/>
            <person name="Higginbotham J."/>
            <person name="Cardenas M."/>
            <person name="Waligorski J."/>
            <person name="Applebaum E."/>
            <person name="Phelps L."/>
            <person name="Falcone J."/>
            <person name="Kanchi K."/>
            <person name="Thane T."/>
            <person name="Scimone A."/>
            <person name="Thane N."/>
            <person name="Henke J."/>
            <person name="Wang T."/>
            <person name="Ruppert J."/>
            <person name="Shah N."/>
            <person name="Rotter K."/>
            <person name="Hodges J."/>
            <person name="Ingenthron E."/>
            <person name="Cordes M."/>
            <person name="Kohlberg S."/>
            <person name="Sgro J."/>
            <person name="Delgado B."/>
            <person name="Mead K."/>
            <person name="Chinwalla A."/>
            <person name="Leonard S."/>
            <person name="Crouse K."/>
            <person name="Collura K."/>
            <person name="Kudrna D."/>
            <person name="Currie J."/>
            <person name="He R."/>
            <person name="Angelova A."/>
            <person name="Rajasekar S."/>
            <person name="Mueller T."/>
            <person name="Lomeli R."/>
            <person name="Scara G."/>
            <person name="Ko A."/>
            <person name="Delaney K."/>
            <person name="Wissotski M."/>
            <person name="Lopez G."/>
            <person name="Campos D."/>
            <person name="Braidotti M."/>
            <person name="Ashley E."/>
            <person name="Golser W."/>
            <person name="Kim H."/>
            <person name="Lee S."/>
            <person name="Lin J."/>
            <person name="Dujmic Z."/>
            <person name="Kim W."/>
            <person name="Talag J."/>
            <person name="Zuccolo A."/>
            <person name="Fan C."/>
            <person name="Sebastian A."/>
            <person name="Kramer M."/>
            <person name="Spiegel L."/>
            <person name="Nascimento L."/>
            <person name="Zutavern T."/>
            <person name="Miller B."/>
            <person name="Ambroise C."/>
            <person name="Muller S."/>
            <person name="Spooner W."/>
            <person name="Narechania A."/>
            <person name="Ren L."/>
            <person name="Wei S."/>
            <person name="Kumari S."/>
            <person name="Faga B."/>
            <person name="Levy M.J."/>
            <person name="McMahan L."/>
            <person name="Van Buren P."/>
            <person name="Vaughn M.W."/>
            <person name="Ying K."/>
            <person name="Yeh C.-T."/>
            <person name="Emrich S.J."/>
            <person name="Jia Y."/>
            <person name="Kalyanaraman A."/>
            <person name="Hsia A.-P."/>
            <person name="Barbazuk W.B."/>
            <person name="Baucom R.S."/>
            <person name="Brutnell T.P."/>
            <person name="Carpita N.C."/>
            <person name="Chaparro C."/>
            <person name="Chia J.-M."/>
            <person name="Deragon J.-M."/>
            <person name="Estill J.C."/>
            <person name="Fu Y."/>
            <person name="Jeddeloh J.A."/>
            <person name="Han Y."/>
            <person name="Lee H."/>
            <person name="Li P."/>
            <person name="Lisch D.R."/>
            <person name="Liu S."/>
            <person name="Liu Z."/>
            <person name="Nagel D.H."/>
            <person name="McCann M.C."/>
            <person name="SanMiguel P."/>
            <person name="Myers A.M."/>
            <person name="Nettleton D."/>
            <person name="Nguyen J."/>
            <person name="Penning B.W."/>
            <person name="Ponnala L."/>
            <person name="Schneider K.L."/>
            <person name="Schwartz D.C."/>
            <person name="Sharma A."/>
            <person name="Soderlund C."/>
            <person name="Springer N.M."/>
            <person name="Sun Q."/>
            <person name="Wang H."/>
            <person name="Waterman M."/>
            <person name="Westerman R."/>
            <person name="Wolfgruber T.K."/>
            <person name="Yang L."/>
            <person name="Yu Y."/>
            <person name="Zhang L."/>
            <person name="Zhou S."/>
            <person name="Zhu Q."/>
            <person name="Bennetzen J.L."/>
            <person name="Dawe R.K."/>
            <person name="Jiang J."/>
            <person name="Jiang N."/>
            <person name="Presting G.G."/>
            <person name="Wessler S.R."/>
            <person name="Aluru S."/>
            <person name="Martienssen R.A."/>
            <person name="Clifton S.W."/>
            <person name="McCombie W.R."/>
            <person name="Wing R.A."/>
            <person name="Wilson R.K."/>
        </authorList>
    </citation>
    <scope>NUCLEOTIDE SEQUENCE [LARGE SCALE GENOMIC DNA]</scope>
    <source>
        <strain evidence="4">cv. B73</strain>
    </source>
</reference>